<reference evidence="3 4" key="1">
    <citation type="submission" date="2019-08" db="EMBL/GenBank/DDBJ databases">
        <title>Bacillus genomes from the desert of Cuatro Cienegas, Coahuila.</title>
        <authorList>
            <person name="Olmedo-Alvarez G."/>
        </authorList>
    </citation>
    <scope>NUCLEOTIDE SEQUENCE [LARGE SCALE GENOMIC DNA]</scope>
    <source>
        <strain evidence="3 4">CH28_1T</strain>
    </source>
</reference>
<dbReference type="PANTHER" id="PTHR39176:SF1">
    <property type="entry name" value="PERIPLASMIC PROTEIN"/>
    <property type="match status" value="1"/>
</dbReference>
<dbReference type="AlphaFoldDB" id="A0A5D4SYS2"/>
<dbReference type="Pfam" id="PF07007">
    <property type="entry name" value="LprI"/>
    <property type="match status" value="1"/>
</dbReference>
<feature type="region of interest" description="Disordered" evidence="1">
    <location>
        <begin position="21"/>
        <end position="52"/>
    </location>
</feature>
<organism evidence="3 4">
    <name type="scientific">Sutcliffiella horikoshii</name>
    <dbReference type="NCBI Taxonomy" id="79883"/>
    <lineage>
        <taxon>Bacteria</taxon>
        <taxon>Bacillati</taxon>
        <taxon>Bacillota</taxon>
        <taxon>Bacilli</taxon>
        <taxon>Bacillales</taxon>
        <taxon>Bacillaceae</taxon>
        <taxon>Sutcliffiella</taxon>
    </lineage>
</organism>
<comment type="caution">
    <text evidence="3">The sequence shown here is derived from an EMBL/GenBank/DDBJ whole genome shotgun (WGS) entry which is preliminary data.</text>
</comment>
<evidence type="ECO:0000256" key="1">
    <source>
        <dbReference type="SAM" id="MobiDB-lite"/>
    </source>
</evidence>
<feature type="compositionally biased region" description="Basic and acidic residues" evidence="1">
    <location>
        <begin position="27"/>
        <end position="37"/>
    </location>
</feature>
<dbReference type="OrthoDB" id="2438161at2"/>
<accession>A0A5D4SYS2</accession>
<sequence length="180" mass="21185">MYSRVFLLIDELDTAQYTNQSSISEVTTEKDLNKDSKEDLEDNNETNEKVDTSIDETAEEDAISVKEKYLQQLEYTKKEAEELEATDSSTYALKKMENDRWELWDKLLNEIYGVLEAQLPSEEMDELREEQRNWITYRDDSALEASLKYKGGTQEHLEYVAVLAKLTEERCYKLVMDYMK</sequence>
<evidence type="ECO:0000313" key="3">
    <source>
        <dbReference type="EMBL" id="TYS68503.1"/>
    </source>
</evidence>
<evidence type="ECO:0000259" key="2">
    <source>
        <dbReference type="Pfam" id="PF07007"/>
    </source>
</evidence>
<dbReference type="InterPro" id="IPR009739">
    <property type="entry name" value="LprI-like_N"/>
</dbReference>
<gene>
    <name evidence="3" type="ORF">FZC76_10230</name>
</gene>
<dbReference type="Proteomes" id="UP000322524">
    <property type="component" value="Unassembled WGS sequence"/>
</dbReference>
<name>A0A5D4SYS2_9BACI</name>
<evidence type="ECO:0000313" key="4">
    <source>
        <dbReference type="Proteomes" id="UP000322524"/>
    </source>
</evidence>
<proteinExistence type="predicted"/>
<protein>
    <submittedName>
        <fullName evidence="3">DUF1311 domain-containing protein</fullName>
    </submittedName>
</protein>
<dbReference type="PANTHER" id="PTHR39176">
    <property type="entry name" value="PERIPLASMIC PROTEIN-RELATED"/>
    <property type="match status" value="1"/>
</dbReference>
<feature type="domain" description="Lysozyme inhibitor LprI-like N-terminal" evidence="2">
    <location>
        <begin position="86"/>
        <end position="174"/>
    </location>
</feature>
<dbReference type="Gene3D" id="1.20.1270.180">
    <property type="match status" value="1"/>
</dbReference>
<dbReference type="EMBL" id="VTEV01000004">
    <property type="protein sequence ID" value="TYS68503.1"/>
    <property type="molecule type" value="Genomic_DNA"/>
</dbReference>